<sequence>MHEVSLLMKQEKVRVLSPGLVASLSLSIRELCKGLLRNGLRQFQDGATGACRAPEEEAGAPPKVMVDGGSRWSRRRQRKRRLLRQWG</sequence>
<keyword evidence="3" id="KW-1185">Reference proteome</keyword>
<dbReference type="EMBL" id="BPLR01010909">
    <property type="protein sequence ID" value="GIY42918.1"/>
    <property type="molecule type" value="Genomic_DNA"/>
</dbReference>
<feature type="compositionally biased region" description="Basic residues" evidence="1">
    <location>
        <begin position="72"/>
        <end position="87"/>
    </location>
</feature>
<name>A0AAV4TG19_CAEEX</name>
<reference evidence="2 3" key="1">
    <citation type="submission" date="2021-06" db="EMBL/GenBank/DDBJ databases">
        <title>Caerostris extrusa draft genome.</title>
        <authorList>
            <person name="Kono N."/>
            <person name="Arakawa K."/>
        </authorList>
    </citation>
    <scope>NUCLEOTIDE SEQUENCE [LARGE SCALE GENOMIC DNA]</scope>
</reference>
<evidence type="ECO:0000313" key="3">
    <source>
        <dbReference type="Proteomes" id="UP001054945"/>
    </source>
</evidence>
<dbReference type="AlphaFoldDB" id="A0AAV4TG19"/>
<evidence type="ECO:0000256" key="1">
    <source>
        <dbReference type="SAM" id="MobiDB-lite"/>
    </source>
</evidence>
<gene>
    <name evidence="2" type="ORF">CEXT_608391</name>
</gene>
<proteinExistence type="predicted"/>
<comment type="caution">
    <text evidence="2">The sequence shown here is derived from an EMBL/GenBank/DDBJ whole genome shotgun (WGS) entry which is preliminary data.</text>
</comment>
<organism evidence="2 3">
    <name type="scientific">Caerostris extrusa</name>
    <name type="common">Bark spider</name>
    <name type="synonym">Caerostris bankana</name>
    <dbReference type="NCBI Taxonomy" id="172846"/>
    <lineage>
        <taxon>Eukaryota</taxon>
        <taxon>Metazoa</taxon>
        <taxon>Ecdysozoa</taxon>
        <taxon>Arthropoda</taxon>
        <taxon>Chelicerata</taxon>
        <taxon>Arachnida</taxon>
        <taxon>Araneae</taxon>
        <taxon>Araneomorphae</taxon>
        <taxon>Entelegynae</taxon>
        <taxon>Araneoidea</taxon>
        <taxon>Araneidae</taxon>
        <taxon>Caerostris</taxon>
    </lineage>
</organism>
<accession>A0AAV4TG19</accession>
<protein>
    <submittedName>
        <fullName evidence="2">Uncharacterized protein</fullName>
    </submittedName>
</protein>
<feature type="region of interest" description="Disordered" evidence="1">
    <location>
        <begin position="53"/>
        <end position="87"/>
    </location>
</feature>
<dbReference type="Proteomes" id="UP001054945">
    <property type="component" value="Unassembled WGS sequence"/>
</dbReference>
<evidence type="ECO:0000313" key="2">
    <source>
        <dbReference type="EMBL" id="GIY42918.1"/>
    </source>
</evidence>